<accession>A0A5B1BTB8</accession>
<evidence type="ECO:0000313" key="9">
    <source>
        <dbReference type="EMBL" id="KAA1250534.1"/>
    </source>
</evidence>
<feature type="transmembrane region" description="Helical" evidence="7">
    <location>
        <begin position="284"/>
        <end position="303"/>
    </location>
</feature>
<dbReference type="OrthoDB" id="4673837at2"/>
<evidence type="ECO:0000256" key="3">
    <source>
        <dbReference type="ARBA" id="ARBA00022475"/>
    </source>
</evidence>
<evidence type="ECO:0000256" key="6">
    <source>
        <dbReference type="ARBA" id="ARBA00023136"/>
    </source>
</evidence>
<keyword evidence="5 7" id="KW-1133">Transmembrane helix</keyword>
<protein>
    <submittedName>
        <fullName evidence="9">MMPL family transporter</fullName>
    </submittedName>
</protein>
<dbReference type="InterPro" id="IPR004869">
    <property type="entry name" value="MMPL_dom"/>
</dbReference>
<organism evidence="9 10">
    <name type="scientific">Mycobacterium simiae</name>
    <name type="common">Mycobacterium habana</name>
    <dbReference type="NCBI Taxonomy" id="1784"/>
    <lineage>
        <taxon>Bacteria</taxon>
        <taxon>Bacillati</taxon>
        <taxon>Actinomycetota</taxon>
        <taxon>Actinomycetes</taxon>
        <taxon>Mycobacteriales</taxon>
        <taxon>Mycobacteriaceae</taxon>
        <taxon>Mycobacterium</taxon>
        <taxon>Mycobacterium simiae complex</taxon>
    </lineage>
</organism>
<keyword evidence="10" id="KW-1185">Reference proteome</keyword>
<dbReference type="GO" id="GO:0005886">
    <property type="term" value="C:plasma membrane"/>
    <property type="evidence" value="ECO:0007669"/>
    <property type="project" value="UniProtKB-SubCell"/>
</dbReference>
<feature type="transmembrane region" description="Helical" evidence="7">
    <location>
        <begin position="849"/>
        <end position="868"/>
    </location>
</feature>
<feature type="domain" description="Membrane transport protein MMPL" evidence="8">
    <location>
        <begin position="591"/>
        <end position="896"/>
    </location>
</feature>
<reference evidence="9 10" key="1">
    <citation type="submission" date="2019-09" db="EMBL/GenBank/DDBJ databases">
        <title>Report of infection by Mycobacterium simiae a patient suffering from pulmonary tuberculosis.</title>
        <authorList>
            <person name="Mohanty P.S."/>
            <person name="Bansal A.K."/>
            <person name="Singh H."/>
            <person name="Sharma S."/>
            <person name="Patil S.A."/>
            <person name="Upadhaya P."/>
            <person name="Singh P.K."/>
            <person name="Kumar D."/>
            <person name="Kumar S."/>
            <person name="Singh R.K."/>
            <person name="Chaudhary B."/>
        </authorList>
    </citation>
    <scope>NUCLEOTIDE SEQUENCE [LARGE SCALE GENOMIC DNA]</scope>
    <source>
        <strain evidence="9 10">JAL-560-SIM</strain>
    </source>
</reference>
<feature type="transmembrane region" description="Helical" evidence="7">
    <location>
        <begin position="806"/>
        <end position="829"/>
    </location>
</feature>
<feature type="domain" description="Membrane transport protein MMPL" evidence="8">
    <location>
        <begin position="46"/>
        <end position="360"/>
    </location>
</feature>
<feature type="transmembrane region" description="Helical" evidence="7">
    <location>
        <begin position="874"/>
        <end position="897"/>
    </location>
</feature>
<evidence type="ECO:0000313" key="10">
    <source>
        <dbReference type="Proteomes" id="UP000324701"/>
    </source>
</evidence>
<gene>
    <name evidence="9" type="ORF">F0Q45_09265</name>
</gene>
<feature type="transmembrane region" description="Helical" evidence="7">
    <location>
        <begin position="773"/>
        <end position="794"/>
    </location>
</feature>
<feature type="transmembrane region" description="Helical" evidence="7">
    <location>
        <begin position="12"/>
        <end position="35"/>
    </location>
</feature>
<comment type="caution">
    <text evidence="9">The sequence shown here is derived from an EMBL/GenBank/DDBJ whole genome shotgun (WGS) entry which is preliminary data.</text>
</comment>
<sequence>MSADGSRRRSRLAVSLVVAAWILAAVMAPVILALAHMKASDTGSGLLPQDATTSARNSRIAEAFPGADTNAIAYLVLESRDELGPADQQHIDAAVSALRADTDHVGSVLDWWSDPLTAALGTSPDGRSAIAMVWLHGEVGTPQARESLAAVRSVVRKLPPSAGLHARIFAPETTSRVPFDMAAWQGAVIVIGALVIAGLRLMRARLGAISVGMALVTVGLSRTVAWPLVTLTTVSRGGYLPVFSETLASVLTIGIITASTMLVGRLGHEPSTSATQPRPYRDMLPALALPGACVVVITGPLLLAQTPALHSVGAAALSAVVALTASLTLVPALIGLTPPAESSVEAASRQSSLRTSAASWARRLPKPSFVNPVVATALVLAICALPVLGARSSITSAANPAGTSSTRFLPGNPLPDVVVITADRDLRDPAALIAIDQVSHRLMEIPAVRKVESAAWPAGIPWPDASLTSDAGALADQLNRSAGSFLPQINAIKSLASAVDQVSGAVDQLESTVNVGLAGANQLQQNINSVLSITQNLKGRTADVSKYLDPFRAWISGMALCPDEVLCSAARKVVEPLDSVVTNVATLSNSADRIGAISTKTLGAFSSTPHLVAQMRSTLGQLRSFVPKLEATIQEVMPQLVQVSAFLKGLSTDFADTGEGGFHLSRKELASPSYQHVRQTMFSADGRATRLLVFSEGNHLGLDASDRVQQLEIAAGKAMKYGSLVDSQIMVSGAAQVAAAIRGALWHDVVLLTLTMLAVVTLVGMWRGAVSGVVLGLGMLASYFPALGISIVLWQHLMARELAAAVPLVSFAILAAFGIPYLIATLLVADSATGASASSVSARRAVAPLPMLGALLGAGLLVVSAGSFSAVSQLGAVLVIGLGTLTAVAHLCIPAAVRSRSRAQQTTSAEVPATDR</sequence>
<feature type="transmembrane region" description="Helical" evidence="7">
    <location>
        <begin position="745"/>
        <end position="766"/>
    </location>
</feature>
<dbReference type="Proteomes" id="UP000324701">
    <property type="component" value="Unassembled WGS sequence"/>
</dbReference>
<feature type="transmembrane region" description="Helical" evidence="7">
    <location>
        <begin position="206"/>
        <end position="226"/>
    </location>
</feature>
<comment type="similarity">
    <text evidence="2">Belongs to the resistance-nodulation-cell division (RND) (TC 2.A.6) family. MmpL subfamily.</text>
</comment>
<feature type="transmembrane region" description="Helical" evidence="7">
    <location>
        <begin position="246"/>
        <end position="264"/>
    </location>
</feature>
<dbReference type="AlphaFoldDB" id="A0A5B1BTB8"/>
<dbReference type="RefSeq" id="WP_149653664.1">
    <property type="nucleotide sequence ID" value="NZ_VTZN01000041.1"/>
</dbReference>
<feature type="transmembrane region" description="Helical" evidence="7">
    <location>
        <begin position="315"/>
        <end position="336"/>
    </location>
</feature>
<keyword evidence="3" id="KW-1003">Cell membrane</keyword>
<dbReference type="InterPro" id="IPR050545">
    <property type="entry name" value="Mycobact_MmpL"/>
</dbReference>
<dbReference type="Pfam" id="PF03176">
    <property type="entry name" value="MMPL"/>
    <property type="match status" value="2"/>
</dbReference>
<proteinExistence type="inferred from homology"/>
<evidence type="ECO:0000259" key="8">
    <source>
        <dbReference type="Pfam" id="PF03176"/>
    </source>
</evidence>
<keyword evidence="6 7" id="KW-0472">Membrane</keyword>
<dbReference type="PANTHER" id="PTHR33406">
    <property type="entry name" value="MEMBRANE PROTEIN MJ1562-RELATED"/>
    <property type="match status" value="1"/>
</dbReference>
<evidence type="ECO:0000256" key="2">
    <source>
        <dbReference type="ARBA" id="ARBA00010157"/>
    </source>
</evidence>
<name>A0A5B1BTB8_MYCSI</name>
<feature type="transmembrane region" description="Helical" evidence="7">
    <location>
        <begin position="369"/>
        <end position="389"/>
    </location>
</feature>
<comment type="subcellular location">
    <subcellularLocation>
        <location evidence="1">Cell membrane</location>
        <topology evidence="1">Multi-pass membrane protein</topology>
    </subcellularLocation>
</comment>
<evidence type="ECO:0000256" key="7">
    <source>
        <dbReference type="SAM" id="Phobius"/>
    </source>
</evidence>
<keyword evidence="4 7" id="KW-0812">Transmembrane</keyword>
<evidence type="ECO:0000256" key="4">
    <source>
        <dbReference type="ARBA" id="ARBA00022692"/>
    </source>
</evidence>
<evidence type="ECO:0000256" key="1">
    <source>
        <dbReference type="ARBA" id="ARBA00004651"/>
    </source>
</evidence>
<evidence type="ECO:0000256" key="5">
    <source>
        <dbReference type="ARBA" id="ARBA00022989"/>
    </source>
</evidence>
<dbReference type="PANTHER" id="PTHR33406:SF6">
    <property type="entry name" value="MEMBRANE PROTEIN YDGH-RELATED"/>
    <property type="match status" value="1"/>
</dbReference>
<dbReference type="EMBL" id="VTZN01000041">
    <property type="protein sequence ID" value="KAA1250534.1"/>
    <property type="molecule type" value="Genomic_DNA"/>
</dbReference>
<feature type="transmembrane region" description="Helical" evidence="7">
    <location>
        <begin position="181"/>
        <end position="199"/>
    </location>
</feature>